<feature type="compositionally biased region" description="Low complexity" evidence="1">
    <location>
        <begin position="187"/>
        <end position="196"/>
    </location>
</feature>
<sequence>MKKGRKCIELIGFDDKNFLQHFDKCKITINCIKELLIVESFNQELDSIKALFKWEYLPKKNILFIFAENNHQSFALIFNSEKQCQKVYNIIHKNKSKSIIPKEKLYYQFLLLMIQRLANEGDKDTEKCLRKLLFQWICKHEKEEEKNEFKKLLKENGVYDQVFARKIFIKDNNATFTTDDNVKSGNNKENQTNQTNTRKRKHFSPDNSHTHKESLRKNKSMEKQPSIQFTKIIKYPTFKLVNSQPKIFRKLIIFTSDNLQQCYEYGWSNMKNMFVCSGCRNKRKRNSAIIDYDKNGNAYVKMEKATHVCKILKYIPENYSEISVLKKPNYEIFENPGGKRRMLFIFNSTDKNLCYEYSYDSRFKKFLCKGCIPKRCLAILCHEGTENECIELENNEHICEKRKYEPEKYSQYHDFILSENFEISTKLKNGEEKKCLIIFDKTNKNLCYTYYYSAKANIYVCNGCAAKNHRTFAKPFKNAEGEEYIRLSNVEHVCELQPYQPKKQIIIQSSNFEIMENTKTGIPKIFVFTDSKDRKFCYVYTVCAKEKDKNRFNCASCISVAGKQKNKKAPGSLYLCKDESGNPYLRTTDQKHICKPRKYNPKKYEASEKCFDFFLFRSKNEPKLLKAAIFHPSNKELCYEMVYYEKCRTTFVCKVCEATSKYKKYVSCKMFKDENGKEYFEHDFTKHICKPLNASKIKASGIEILEFSGLFDKAEHEIDESKIIRSSNFELRPNKSGVLDGKLLLFDSSDKTLCYEYGYNKQGKRYKCLKCKQLNLYVTAKLFEDKNGEKCITLNDKEHQCKPEKYEAEKFVDQTSNFIVFKSNEKTTAKLVIFTSDKKDFCYEYTFCNHDKLFKCYECSLQRKLLFAKICKNDKNEEIAILMRNDHICIPKKFIKEKFIPTRIPASEFVLHSGNDGQPDKRLIIFDSNDKTLAFEYIWRSKRNFFQCLLCAAQNVTVFAKPIEIENSQKMIELSLDKHVCIPQKYDPENYKSQEKLYENFILQYNGAGEADHKLVVFNPENKHLAYEYSFHKQTQKFVCRGCVLLTKFATAKIGNEKQFVEFNNIKHECEIRNLKERNLIFNEFKQETNENGNPAVKVQKDKTNFYKFKYDDDHKILCCVKCKELKKFITATICKNYDGNDFLLLNEKHVCTPFKK</sequence>
<dbReference type="WBParaSite" id="PDA_v2.g3656.t1">
    <property type="protein sequence ID" value="PDA_v2.g3656.t1"/>
    <property type="gene ID" value="PDA_v2.g3656"/>
</dbReference>
<organism evidence="2 3">
    <name type="scientific">Panagrolaimus davidi</name>
    <dbReference type="NCBI Taxonomy" id="227884"/>
    <lineage>
        <taxon>Eukaryota</taxon>
        <taxon>Metazoa</taxon>
        <taxon>Ecdysozoa</taxon>
        <taxon>Nematoda</taxon>
        <taxon>Chromadorea</taxon>
        <taxon>Rhabditida</taxon>
        <taxon>Tylenchina</taxon>
        <taxon>Panagrolaimomorpha</taxon>
        <taxon>Panagrolaimoidea</taxon>
        <taxon>Panagrolaimidae</taxon>
        <taxon>Panagrolaimus</taxon>
    </lineage>
</organism>
<protein>
    <submittedName>
        <fullName evidence="3">Uncharacterized protein</fullName>
    </submittedName>
</protein>
<feature type="compositionally biased region" description="Basic and acidic residues" evidence="1">
    <location>
        <begin position="208"/>
        <end position="222"/>
    </location>
</feature>
<proteinExistence type="predicted"/>
<accession>A0A914QKB9</accession>
<evidence type="ECO:0000313" key="2">
    <source>
        <dbReference type="Proteomes" id="UP000887578"/>
    </source>
</evidence>
<dbReference type="AlphaFoldDB" id="A0A914QKB9"/>
<evidence type="ECO:0000313" key="3">
    <source>
        <dbReference type="WBParaSite" id="PDA_v2.g3656.t1"/>
    </source>
</evidence>
<keyword evidence="2" id="KW-1185">Reference proteome</keyword>
<reference evidence="3" key="1">
    <citation type="submission" date="2022-11" db="UniProtKB">
        <authorList>
            <consortium name="WormBaseParasite"/>
        </authorList>
    </citation>
    <scope>IDENTIFICATION</scope>
</reference>
<feature type="region of interest" description="Disordered" evidence="1">
    <location>
        <begin position="179"/>
        <end position="223"/>
    </location>
</feature>
<name>A0A914QKB9_9BILA</name>
<evidence type="ECO:0000256" key="1">
    <source>
        <dbReference type="SAM" id="MobiDB-lite"/>
    </source>
</evidence>
<dbReference type="Proteomes" id="UP000887578">
    <property type="component" value="Unplaced"/>
</dbReference>